<evidence type="ECO:0000313" key="3">
    <source>
        <dbReference type="Proteomes" id="UP001066276"/>
    </source>
</evidence>
<organism evidence="2 3">
    <name type="scientific">Pleurodeles waltl</name>
    <name type="common">Iberian ribbed newt</name>
    <dbReference type="NCBI Taxonomy" id="8319"/>
    <lineage>
        <taxon>Eukaryota</taxon>
        <taxon>Metazoa</taxon>
        <taxon>Chordata</taxon>
        <taxon>Craniata</taxon>
        <taxon>Vertebrata</taxon>
        <taxon>Euteleostomi</taxon>
        <taxon>Amphibia</taxon>
        <taxon>Batrachia</taxon>
        <taxon>Caudata</taxon>
        <taxon>Salamandroidea</taxon>
        <taxon>Salamandridae</taxon>
        <taxon>Pleurodelinae</taxon>
        <taxon>Pleurodeles</taxon>
    </lineage>
</organism>
<name>A0AAV7QCR6_PLEWA</name>
<dbReference type="PANTHER" id="PTHR33050:SF7">
    <property type="entry name" value="RIBONUCLEASE H"/>
    <property type="match status" value="1"/>
</dbReference>
<dbReference type="InterPro" id="IPR052055">
    <property type="entry name" value="Hepadnavirus_pol/RT"/>
</dbReference>
<protein>
    <recommendedName>
        <fullName evidence="4">Reverse transcriptase RNase H-like domain-containing protein</fullName>
    </recommendedName>
</protein>
<feature type="compositionally biased region" description="Low complexity" evidence="1">
    <location>
        <begin position="211"/>
        <end position="231"/>
    </location>
</feature>
<comment type="caution">
    <text evidence="2">The sequence shown here is derived from an EMBL/GenBank/DDBJ whole genome shotgun (WGS) entry which is preliminary data.</text>
</comment>
<evidence type="ECO:0000313" key="2">
    <source>
        <dbReference type="EMBL" id="KAJ1138196.1"/>
    </source>
</evidence>
<dbReference type="PANTHER" id="PTHR33050">
    <property type="entry name" value="REVERSE TRANSCRIPTASE DOMAIN-CONTAINING PROTEIN"/>
    <property type="match status" value="1"/>
</dbReference>
<dbReference type="EMBL" id="JANPWB010000010">
    <property type="protein sequence ID" value="KAJ1138196.1"/>
    <property type="molecule type" value="Genomic_DNA"/>
</dbReference>
<reference evidence="2" key="1">
    <citation type="journal article" date="2022" name="bioRxiv">
        <title>Sequencing and chromosome-scale assembly of the giantPleurodeles waltlgenome.</title>
        <authorList>
            <person name="Brown T."/>
            <person name="Elewa A."/>
            <person name="Iarovenko S."/>
            <person name="Subramanian E."/>
            <person name="Araus A.J."/>
            <person name="Petzold A."/>
            <person name="Susuki M."/>
            <person name="Suzuki K.-i.T."/>
            <person name="Hayashi T."/>
            <person name="Toyoda A."/>
            <person name="Oliveira C."/>
            <person name="Osipova E."/>
            <person name="Leigh N.D."/>
            <person name="Simon A."/>
            <person name="Yun M.H."/>
        </authorList>
    </citation>
    <scope>NUCLEOTIDE SEQUENCE</scope>
    <source>
        <strain evidence="2">20211129_DDA</strain>
        <tissue evidence="2">Liver</tissue>
    </source>
</reference>
<gene>
    <name evidence="2" type="ORF">NDU88_004587</name>
</gene>
<accession>A0AAV7QCR6</accession>
<dbReference type="AlphaFoldDB" id="A0AAV7QCR6"/>
<dbReference type="CDD" id="cd09275">
    <property type="entry name" value="RNase_HI_RT_DIRS1"/>
    <property type="match status" value="1"/>
</dbReference>
<evidence type="ECO:0000256" key="1">
    <source>
        <dbReference type="SAM" id="MobiDB-lite"/>
    </source>
</evidence>
<sequence length="248" mass="27549">MGESEIKGLWSLAESGLHINLLELRAIRLVLKAFLHSLKGKVVQVFTDNSTAMWYSNKQGGVGSWTLCQEALRHWTWLEHQGINLIVQHLAGSLNARADELSRRCTADREWHLHPEVAQVLFQQWGEPWLDLFTSTENAQCQLFCTLEFPRRHSLGDAFRLEWNSGLLSAYTSSAQSSQENQERLGPSHLGSSRLGTESMVSRAIEHVHRSSTQTTSSGGSSVAATGDGSSPKTVQPCLHAWRLSDAS</sequence>
<keyword evidence="3" id="KW-1185">Reference proteome</keyword>
<evidence type="ECO:0008006" key="4">
    <source>
        <dbReference type="Google" id="ProtNLM"/>
    </source>
</evidence>
<feature type="region of interest" description="Disordered" evidence="1">
    <location>
        <begin position="203"/>
        <end position="248"/>
    </location>
</feature>
<dbReference type="Proteomes" id="UP001066276">
    <property type="component" value="Chromosome 6"/>
</dbReference>
<proteinExistence type="predicted"/>
<feature type="region of interest" description="Disordered" evidence="1">
    <location>
        <begin position="177"/>
        <end position="196"/>
    </location>
</feature>